<reference evidence="1 2" key="1">
    <citation type="submission" date="2019-03" db="EMBL/GenBank/DDBJ databases">
        <title>Single cell metagenomics reveals metabolic interactions within the superorganism composed of flagellate Streblomastix strix and complex community of Bacteroidetes bacteria on its surface.</title>
        <authorList>
            <person name="Treitli S.C."/>
            <person name="Kolisko M."/>
            <person name="Husnik F."/>
            <person name="Keeling P."/>
            <person name="Hampl V."/>
        </authorList>
    </citation>
    <scope>NUCLEOTIDE SEQUENCE [LARGE SCALE GENOMIC DNA]</scope>
    <source>
        <strain evidence="1">ST1C</strain>
    </source>
</reference>
<dbReference type="Gene3D" id="3.30.40.220">
    <property type="match status" value="1"/>
</dbReference>
<dbReference type="InterPro" id="IPR043502">
    <property type="entry name" value="DNA/RNA_pol_sf"/>
</dbReference>
<dbReference type="InterPro" id="IPR012337">
    <property type="entry name" value="RNaseH-like_sf"/>
</dbReference>
<accession>A0A5J4WFF3</accession>
<dbReference type="SUPFAM" id="SSF56672">
    <property type="entry name" value="DNA/RNA polymerases"/>
    <property type="match status" value="1"/>
</dbReference>
<organism evidence="1 2">
    <name type="scientific">Streblomastix strix</name>
    <dbReference type="NCBI Taxonomy" id="222440"/>
    <lineage>
        <taxon>Eukaryota</taxon>
        <taxon>Metamonada</taxon>
        <taxon>Preaxostyla</taxon>
        <taxon>Oxymonadida</taxon>
        <taxon>Streblomastigidae</taxon>
        <taxon>Streblomastix</taxon>
    </lineage>
</organism>
<dbReference type="EMBL" id="SNRW01002151">
    <property type="protein sequence ID" value="KAA6393754.1"/>
    <property type="molecule type" value="Genomic_DNA"/>
</dbReference>
<dbReference type="Proteomes" id="UP000324800">
    <property type="component" value="Unassembled WGS sequence"/>
</dbReference>
<evidence type="ECO:0000313" key="1">
    <source>
        <dbReference type="EMBL" id="KAA6393754.1"/>
    </source>
</evidence>
<dbReference type="SUPFAM" id="SSF53098">
    <property type="entry name" value="Ribonuclease H-like"/>
    <property type="match status" value="1"/>
</dbReference>
<gene>
    <name evidence="1" type="ORF">EZS28_010719</name>
</gene>
<comment type="caution">
    <text evidence="1">The sequence shown here is derived from an EMBL/GenBank/DDBJ whole genome shotgun (WGS) entry which is preliminary data.</text>
</comment>
<name>A0A5J4WFF3_9EUKA</name>
<evidence type="ECO:0000313" key="2">
    <source>
        <dbReference type="Proteomes" id="UP000324800"/>
    </source>
</evidence>
<protein>
    <submittedName>
        <fullName evidence="1">Uncharacterized protein</fullName>
    </submittedName>
</protein>
<proteinExistence type="predicted"/>
<sequence length="1362" mass="159463">MVNDYPQRKLKLLIRIINSLPALSTAEWQNIYTAVGRTNYYGQFIPQVVTEYCQQNNTYWFSNRILLSPNLYVQLVGGQDLYDGQNENGANYLVNMSSAIKQIDLEVWFYQTKHDNESIEVDLPIFCPYIGNFLEYPQMLIICVSNQLQGITLQSTGGNGFSNVCFKQNLVDAPVLWGQNMMSQQCLVGQNKSLVFTLYDNFGRKIPMQYMDIEQEQQQANEFWTNYINEEQELARRIMEEEQQVNLQYQIIARQNQEIKDRIKQYSGKDIREIDNDASTILYFLPENMEQFIATVYKARQGFDNERTVEQEEPNGQLSQLYYKNVIYSVDGIEQFIQKVYEEQHHQAFKIQFNFGVIYEEYKYDQYDFVYVDYGYILPRDTRIQEHVPKVIQNEDDIIEYEQYIKSEIINMQNYTLDSTRQRYIAIYSMLIKTYNLQPQIVGASMKELIDFHCNGRKNVIYKNTGNNNNCYMEAGAKALHPDTKEKRYKSESIISISREYLVQVLELPFDSKSRKMTDLLKKFDGLDITKYANIVSQKLKINQDIYYYDNEHKNYYRGMQVMYQCEGENDKQEIKTIDILVVESIWEGNKISHAFAIANKQALTGLKFCPHCNSKAFDPKDKNYSRDYEKHIIKCENNEGKIVKQVKLDYIQKPFVPHIMQNKTYQYLLANGRQHEFKPTQYFITYDLETVPKIVNKKFGKSSYQMYELFPLSVASTIRNKQGIKKIFFSQQDGDDFIVQWLNQLFKEAEQVNADNQYITEACTIDETIPYSMEVPIVGFNSSRFDISLIISQMQCKDWTISNYIGSASTAKQVIVHHKKLNLKVKFVDMLTYLQPMELKQAAKDFGDGYDDKKGLFPYEAFSTDNVNEVLSKSEPFTMEDFNSSLKKTKISEKDYQIYLEDAKRFKNRWDYLQFYNEQDTYIMIKPLMTLISLQFKYKIDMFSFMSMAACSNAIKYAKAYEDFNINGLYPNFDDNSQKFYLTENYWQSKVKGYLSQDKHKKRDTTNNVQDSDFDYFKQLFKVSNCSICGCKFTFDNKPTLDRIDNSKGHSKDNVLPCCLYCNCFCSDKDKSIGKLFIQLRKYCMIKCLPTNLTDIDVYHLIRKWITGGLSNVMHRVNRSGIDFIKRLWYDKDNKKVTVLTTDHRITHVVGVDFNSLYPSVMSSEPHKFIRYTGGKMYMCGSQTDMNRIHFIEGDTDSAYWAISGNPNEDFTQQFNAVVKDRDFYNENAKYFFPTIKGDVYDEKKILGLAIERQGPSMIALAPKNYIIFKNYCDDSKIKLKGVNQKTNKITKDQIVDCINEGKITKCTNMRLGQKNHKMSQLSIEKNGITGIHTKMVVLENQSCCPYMYGLTANDYSFQEN</sequence>